<dbReference type="RefSeq" id="WP_120119270.1">
    <property type="nucleotide sequence ID" value="NZ_BORI01000023.1"/>
</dbReference>
<dbReference type="OrthoDB" id="9813074at2"/>
<dbReference type="Proteomes" id="UP000287296">
    <property type="component" value="Unassembled WGS sequence"/>
</dbReference>
<keyword evidence="5 7" id="KW-1133">Transmembrane helix</keyword>
<evidence type="ECO:0000256" key="4">
    <source>
        <dbReference type="ARBA" id="ARBA00022801"/>
    </source>
</evidence>
<reference evidence="9 10" key="1">
    <citation type="submission" date="2018-12" db="EMBL/GenBank/DDBJ databases">
        <authorList>
            <person name="Sun L."/>
            <person name="Chen Z."/>
        </authorList>
    </citation>
    <scope>NUCLEOTIDE SEQUENCE [LARGE SCALE GENOMIC DNA]</scope>
    <source>
        <strain evidence="9 10">LMG 29736</strain>
    </source>
</reference>
<dbReference type="PANTHER" id="PTHR43731">
    <property type="entry name" value="RHOMBOID PROTEASE"/>
    <property type="match status" value="1"/>
</dbReference>
<feature type="transmembrane region" description="Helical" evidence="7">
    <location>
        <begin position="178"/>
        <end position="194"/>
    </location>
</feature>
<feature type="transmembrane region" description="Helical" evidence="7">
    <location>
        <begin position="97"/>
        <end position="115"/>
    </location>
</feature>
<evidence type="ECO:0000256" key="1">
    <source>
        <dbReference type="ARBA" id="ARBA00004141"/>
    </source>
</evidence>
<sequence>MFVRTESFRQFIRLYPVVTALVVIHIAIFLAINLPLFPQQLIFEKLAGVNVLIHMGEYWRLVTPIFVHVAFTHLLFNSFSLVLFGPALERALGKLQFILVYLACGVAANIATLLLKPPYYTHIGASGAIFGLFGIYLSIIFLKKEAMPQQGKQVILPIAALGVIMTFFQANINITGHIFGLIAGFLIGTVLIKIRPIRFL</sequence>
<keyword evidence="3 7" id="KW-0812">Transmembrane</keyword>
<comment type="similarity">
    <text evidence="2">Belongs to the peptidase S54 family.</text>
</comment>
<dbReference type="InterPro" id="IPR050925">
    <property type="entry name" value="Rhomboid_protease_S54"/>
</dbReference>
<dbReference type="InterPro" id="IPR022764">
    <property type="entry name" value="Peptidase_S54_rhomboid_dom"/>
</dbReference>
<feature type="transmembrane region" description="Helical" evidence="7">
    <location>
        <begin position="154"/>
        <end position="172"/>
    </location>
</feature>
<comment type="caution">
    <text evidence="9">The sequence shown here is derived from an EMBL/GenBank/DDBJ whole genome shotgun (WGS) entry which is preliminary data.</text>
</comment>
<dbReference type="GO" id="GO:0016020">
    <property type="term" value="C:membrane"/>
    <property type="evidence" value="ECO:0007669"/>
    <property type="project" value="UniProtKB-SubCell"/>
</dbReference>
<evidence type="ECO:0000256" key="2">
    <source>
        <dbReference type="ARBA" id="ARBA00009045"/>
    </source>
</evidence>
<dbReference type="InterPro" id="IPR035952">
    <property type="entry name" value="Rhomboid-like_sf"/>
</dbReference>
<gene>
    <name evidence="9" type="ORF">D5F11_018675</name>
</gene>
<comment type="subcellular location">
    <subcellularLocation>
        <location evidence="1">Membrane</location>
        <topology evidence="1">Multi-pass membrane protein</topology>
    </subcellularLocation>
</comment>
<evidence type="ECO:0000313" key="9">
    <source>
        <dbReference type="EMBL" id="RST58130.1"/>
    </source>
</evidence>
<evidence type="ECO:0000256" key="6">
    <source>
        <dbReference type="ARBA" id="ARBA00023136"/>
    </source>
</evidence>
<keyword evidence="9" id="KW-0645">Protease</keyword>
<evidence type="ECO:0000259" key="8">
    <source>
        <dbReference type="Pfam" id="PF01694"/>
    </source>
</evidence>
<proteinExistence type="inferred from homology"/>
<dbReference type="EMBL" id="QYTW02000023">
    <property type="protein sequence ID" value="RST58130.1"/>
    <property type="molecule type" value="Genomic_DNA"/>
</dbReference>
<evidence type="ECO:0000256" key="7">
    <source>
        <dbReference type="SAM" id="Phobius"/>
    </source>
</evidence>
<feature type="transmembrane region" description="Helical" evidence="7">
    <location>
        <begin position="121"/>
        <end position="142"/>
    </location>
</feature>
<dbReference type="AlphaFoldDB" id="A0A429X448"/>
<protein>
    <submittedName>
        <fullName evidence="9">Rhomboid family intramembrane serine protease</fullName>
    </submittedName>
</protein>
<feature type="domain" description="Peptidase S54 rhomboid" evidence="8">
    <location>
        <begin position="56"/>
        <end position="193"/>
    </location>
</feature>
<evidence type="ECO:0000256" key="3">
    <source>
        <dbReference type="ARBA" id="ARBA00022692"/>
    </source>
</evidence>
<dbReference type="GO" id="GO:0004252">
    <property type="term" value="F:serine-type endopeptidase activity"/>
    <property type="evidence" value="ECO:0007669"/>
    <property type="project" value="InterPro"/>
</dbReference>
<feature type="transmembrane region" description="Helical" evidence="7">
    <location>
        <begin position="65"/>
        <end position="85"/>
    </location>
</feature>
<dbReference type="Pfam" id="PF01694">
    <property type="entry name" value="Rhomboid"/>
    <property type="match status" value="1"/>
</dbReference>
<organism evidence="9 10">
    <name type="scientific">Siminovitchia terrae</name>
    <name type="common">Bacillus terrae</name>
    <dbReference type="NCBI Taxonomy" id="1914933"/>
    <lineage>
        <taxon>Bacteria</taxon>
        <taxon>Bacillati</taxon>
        <taxon>Bacillota</taxon>
        <taxon>Bacilli</taxon>
        <taxon>Bacillales</taxon>
        <taxon>Bacillaceae</taxon>
        <taxon>Siminovitchia</taxon>
    </lineage>
</organism>
<keyword evidence="4" id="KW-0378">Hydrolase</keyword>
<evidence type="ECO:0000313" key="10">
    <source>
        <dbReference type="Proteomes" id="UP000287296"/>
    </source>
</evidence>
<feature type="transmembrane region" description="Helical" evidence="7">
    <location>
        <begin position="12"/>
        <end position="32"/>
    </location>
</feature>
<name>A0A429X448_SIMTE</name>
<dbReference type="PANTHER" id="PTHR43731:SF14">
    <property type="entry name" value="PRESENILIN-ASSOCIATED RHOMBOID-LIKE PROTEIN, MITOCHONDRIAL"/>
    <property type="match status" value="1"/>
</dbReference>
<evidence type="ECO:0000256" key="5">
    <source>
        <dbReference type="ARBA" id="ARBA00022989"/>
    </source>
</evidence>
<dbReference type="GO" id="GO:0006508">
    <property type="term" value="P:proteolysis"/>
    <property type="evidence" value="ECO:0007669"/>
    <property type="project" value="UniProtKB-KW"/>
</dbReference>
<dbReference type="Gene3D" id="1.20.1540.10">
    <property type="entry name" value="Rhomboid-like"/>
    <property type="match status" value="1"/>
</dbReference>
<dbReference type="SUPFAM" id="SSF144091">
    <property type="entry name" value="Rhomboid-like"/>
    <property type="match status" value="1"/>
</dbReference>
<accession>A0A429X448</accession>
<keyword evidence="6 7" id="KW-0472">Membrane</keyword>